<dbReference type="SUPFAM" id="SSF51445">
    <property type="entry name" value="(Trans)glycosidases"/>
    <property type="match status" value="1"/>
</dbReference>
<comment type="caution">
    <text evidence="1">The sequence shown here is derived from an EMBL/GenBank/DDBJ whole genome shotgun (WGS) entry which is preliminary data.</text>
</comment>
<dbReference type="EMBL" id="JAQMWT010000566">
    <property type="protein sequence ID" value="KAJ8599408.1"/>
    <property type="molecule type" value="Genomic_DNA"/>
</dbReference>
<proteinExistence type="predicted"/>
<dbReference type="Gene3D" id="3.20.20.80">
    <property type="entry name" value="Glycosidases"/>
    <property type="match status" value="1"/>
</dbReference>
<accession>A0AAD7U9D2</accession>
<reference evidence="1" key="1">
    <citation type="submission" date="2023-01" db="EMBL/GenBank/DDBJ databases">
        <title>Metagenome sequencing of chrysophaentin producing Chrysophaeum taylorii.</title>
        <authorList>
            <person name="Davison J."/>
            <person name="Bewley C."/>
        </authorList>
    </citation>
    <scope>NUCLEOTIDE SEQUENCE</scope>
    <source>
        <strain evidence="1">NIES-1699</strain>
    </source>
</reference>
<dbReference type="AlphaFoldDB" id="A0AAD7U9D2"/>
<keyword evidence="2" id="KW-1185">Reference proteome</keyword>
<evidence type="ECO:0000313" key="2">
    <source>
        <dbReference type="Proteomes" id="UP001230188"/>
    </source>
</evidence>
<protein>
    <submittedName>
        <fullName evidence="1">Uncharacterized protein</fullName>
    </submittedName>
</protein>
<name>A0AAD7U9D2_9STRA</name>
<dbReference type="InterPro" id="IPR017853">
    <property type="entry name" value="GH"/>
</dbReference>
<sequence length="257" mass="28348">MSIGGWDAAHPNSTVASGSEWWSLFEAYGGGVFDGIDWDLEGFDNLDSPYNKVNFSTLELIHDMSASAKAAGAVVSLVPPQSYFDVTESRFDLRLTNTYLDFKPDFRYRGRNTYAPLVVWNASLYDFVDLQLYESWSRAAQAIEQLDWDPAAYLAALVGAMERGWTVDFGAGVARVAVEPKKLVLGFSRGSDSDPEKSVYIDPSAAAAAFAALPPDRRFRGVMFWNAHLDGGPCWLPNGTQITCDFAAGFNNFLHVR</sequence>
<dbReference type="Proteomes" id="UP001230188">
    <property type="component" value="Unassembled WGS sequence"/>
</dbReference>
<gene>
    <name evidence="1" type="ORF">CTAYLR_009702</name>
</gene>
<evidence type="ECO:0000313" key="1">
    <source>
        <dbReference type="EMBL" id="KAJ8599408.1"/>
    </source>
</evidence>
<organism evidence="1 2">
    <name type="scientific">Chrysophaeum taylorii</name>
    <dbReference type="NCBI Taxonomy" id="2483200"/>
    <lineage>
        <taxon>Eukaryota</taxon>
        <taxon>Sar</taxon>
        <taxon>Stramenopiles</taxon>
        <taxon>Ochrophyta</taxon>
        <taxon>Pelagophyceae</taxon>
        <taxon>Pelagomonadales</taxon>
        <taxon>Pelagomonadaceae</taxon>
        <taxon>Chrysophaeum</taxon>
    </lineage>
</organism>